<dbReference type="PROSITE" id="PS51662">
    <property type="entry name" value="BP_PHYTASE"/>
    <property type="match status" value="1"/>
</dbReference>
<gene>
    <name evidence="3" type="ORF">SAMN02745674_00805</name>
</gene>
<dbReference type="RefSeq" id="WP_078757366.1">
    <property type="nucleotide sequence ID" value="NZ_FUXP01000001.1"/>
</dbReference>
<keyword evidence="1" id="KW-0732">Signal</keyword>
<dbReference type="InterPro" id="IPR003431">
    <property type="entry name" value="B-propeller_Phytase"/>
</dbReference>
<feature type="signal peptide" evidence="1">
    <location>
        <begin position="1"/>
        <end position="31"/>
    </location>
</feature>
<dbReference type="AlphaFoldDB" id="A0A1T4NBN4"/>
<dbReference type="Gene3D" id="2.120.10.30">
    <property type="entry name" value="TolB, C-terminal domain"/>
    <property type="match status" value="1"/>
</dbReference>
<dbReference type="OrthoDB" id="5943115at2"/>
<proteinExistence type="predicted"/>
<evidence type="ECO:0000313" key="3">
    <source>
        <dbReference type="EMBL" id="SJZ76248.1"/>
    </source>
</evidence>
<dbReference type="GO" id="GO:0016158">
    <property type="term" value="F:inositol hexakisphosphate 3-phosphatase activity"/>
    <property type="evidence" value="ECO:0007669"/>
    <property type="project" value="InterPro"/>
</dbReference>
<dbReference type="Proteomes" id="UP000190061">
    <property type="component" value="Unassembled WGS sequence"/>
</dbReference>
<evidence type="ECO:0000259" key="2">
    <source>
        <dbReference type="PROSITE" id="PS51662"/>
    </source>
</evidence>
<feature type="chain" id="PRO_5012549542" evidence="1">
    <location>
        <begin position="32"/>
        <end position="397"/>
    </location>
</feature>
<sequence length="397" mass="42762">MLPAHPARTAVPLTIRSLASACLLGLLAACASVPGDREPDDNDEDPMLSQAGVPHAVVPEAFITTRTPDDNVDSPALWRGPDGRALLLATAKATGRLMAYDGDTGESLDPLGRRGTGAAEFDRPNGIFVVDDLVFVVERDNQRVQVLRLPGFEPVGHFGGSELKQPYGIWLHATAPGRYDVRVTDAYMAGVDADDEDIVPPLAELDRRIQRYTVTIDGDTLQATQVGSEGDTTAAGAIRIPESIWGDTAHGRLLVAEEDTVTGTALREYRLDGRFAGRTIGEGLFKAQAEGIALWQCDDGSGYWLATDQFKDRSLFHVFDRENLAHLGAFAGKTTGNTDGVWLHQPGTANFPAGVFYAVHDDMAVAAFDWRAIATALDLRQTCTASMPHPTPATTRR</sequence>
<dbReference type="SUPFAM" id="SSF50956">
    <property type="entry name" value="Thermostable phytase (3-phytase)"/>
    <property type="match status" value="1"/>
</dbReference>
<accession>A0A1T4NBN4</accession>
<reference evidence="3 4" key="1">
    <citation type="submission" date="2017-02" db="EMBL/GenBank/DDBJ databases">
        <authorList>
            <person name="Peterson S.W."/>
        </authorList>
    </citation>
    <scope>NUCLEOTIDE SEQUENCE [LARGE SCALE GENOMIC DNA]</scope>
    <source>
        <strain evidence="3 4">DSM 21749</strain>
    </source>
</reference>
<evidence type="ECO:0000313" key="4">
    <source>
        <dbReference type="Proteomes" id="UP000190061"/>
    </source>
</evidence>
<feature type="domain" description="BPP" evidence="2">
    <location>
        <begin position="48"/>
        <end position="377"/>
    </location>
</feature>
<protein>
    <submittedName>
        <fullName evidence="3">3-phytase</fullName>
    </submittedName>
</protein>
<organism evidence="3 4">
    <name type="scientific">Lysobacter spongiicola DSM 21749</name>
    <dbReference type="NCBI Taxonomy" id="1122188"/>
    <lineage>
        <taxon>Bacteria</taxon>
        <taxon>Pseudomonadati</taxon>
        <taxon>Pseudomonadota</taxon>
        <taxon>Gammaproteobacteria</taxon>
        <taxon>Lysobacterales</taxon>
        <taxon>Lysobacteraceae</taxon>
        <taxon>Novilysobacter</taxon>
    </lineage>
</organism>
<name>A0A1T4NBN4_9GAMM</name>
<dbReference type="InterPro" id="IPR011042">
    <property type="entry name" value="6-blade_b-propeller_TolB-like"/>
</dbReference>
<dbReference type="EMBL" id="FUXP01000001">
    <property type="protein sequence ID" value="SJZ76248.1"/>
    <property type="molecule type" value="Genomic_DNA"/>
</dbReference>
<dbReference type="STRING" id="1122188.SAMN02745674_00805"/>
<evidence type="ECO:0000256" key="1">
    <source>
        <dbReference type="SAM" id="SignalP"/>
    </source>
</evidence>
<keyword evidence="4" id="KW-1185">Reference proteome</keyword>